<organism evidence="6">
    <name type="scientific">Paraprevotella clara</name>
    <dbReference type="NCBI Taxonomy" id="454154"/>
    <lineage>
        <taxon>Bacteria</taxon>
        <taxon>Pseudomonadati</taxon>
        <taxon>Bacteroidota</taxon>
        <taxon>Bacteroidia</taxon>
        <taxon>Bacteroidales</taxon>
        <taxon>Prevotellaceae</taxon>
        <taxon>Paraprevotella</taxon>
    </lineage>
</organism>
<dbReference type="Pfam" id="PF05426">
    <property type="entry name" value="Alginate_lyase"/>
    <property type="match status" value="1"/>
</dbReference>
<dbReference type="InterPro" id="IPR036116">
    <property type="entry name" value="FN3_sf"/>
</dbReference>
<dbReference type="InterPro" id="IPR008979">
    <property type="entry name" value="Galactose-bd-like_sf"/>
</dbReference>
<dbReference type="SMART" id="SM00060">
    <property type="entry name" value="FN3"/>
    <property type="match status" value="3"/>
</dbReference>
<dbReference type="SUPFAM" id="SSF48230">
    <property type="entry name" value="Chondroitin AC/alginate lyase"/>
    <property type="match status" value="1"/>
</dbReference>
<dbReference type="InterPro" id="IPR008397">
    <property type="entry name" value="Alginate_lyase_dom"/>
</dbReference>
<reference evidence="6" key="1">
    <citation type="submission" date="2019-11" db="EMBL/GenBank/DDBJ databases">
        <authorList>
            <person name="Feng L."/>
        </authorList>
    </citation>
    <scope>NUCLEOTIDE SEQUENCE</scope>
    <source>
        <strain evidence="6">PclaraLFYP37</strain>
    </source>
</reference>
<keyword evidence="1 4" id="KW-0732">Signal</keyword>
<dbReference type="Gene3D" id="2.60.120.200">
    <property type="match status" value="1"/>
</dbReference>
<dbReference type="SUPFAM" id="SSF49899">
    <property type="entry name" value="Concanavalin A-like lectins/glucanases"/>
    <property type="match status" value="1"/>
</dbReference>
<dbReference type="GO" id="GO:0042597">
    <property type="term" value="C:periplasmic space"/>
    <property type="evidence" value="ECO:0007669"/>
    <property type="project" value="InterPro"/>
</dbReference>
<dbReference type="Gene3D" id="2.60.120.260">
    <property type="entry name" value="Galactose-binding domain-like"/>
    <property type="match status" value="1"/>
</dbReference>
<dbReference type="InterPro" id="IPR050964">
    <property type="entry name" value="Striated_Muscle_Regulatory"/>
</dbReference>
<evidence type="ECO:0000256" key="2">
    <source>
        <dbReference type="ARBA" id="ARBA00022737"/>
    </source>
</evidence>
<dbReference type="GO" id="GO:0016829">
    <property type="term" value="F:lyase activity"/>
    <property type="evidence" value="ECO:0007669"/>
    <property type="project" value="UniProtKB-KW"/>
</dbReference>
<evidence type="ECO:0000256" key="1">
    <source>
        <dbReference type="ARBA" id="ARBA00022729"/>
    </source>
</evidence>
<dbReference type="InterPro" id="IPR013783">
    <property type="entry name" value="Ig-like_fold"/>
</dbReference>
<feature type="signal peptide" evidence="4">
    <location>
        <begin position="1"/>
        <end position="21"/>
    </location>
</feature>
<gene>
    <name evidence="6" type="ORF">PCLFYP37_00166</name>
</gene>
<name>A0A6N3FQD7_9BACT</name>
<dbReference type="CDD" id="cd00063">
    <property type="entry name" value="FN3"/>
    <property type="match status" value="3"/>
</dbReference>
<dbReference type="AlphaFoldDB" id="A0A6N3FQD7"/>
<dbReference type="GO" id="GO:0004553">
    <property type="term" value="F:hydrolase activity, hydrolyzing O-glycosyl compounds"/>
    <property type="evidence" value="ECO:0007669"/>
    <property type="project" value="UniProtKB-ARBA"/>
</dbReference>
<feature type="domain" description="Fibronectin type-III" evidence="5">
    <location>
        <begin position="369"/>
        <end position="463"/>
    </location>
</feature>
<feature type="chain" id="PRO_5027006466" evidence="4">
    <location>
        <begin position="22"/>
        <end position="1112"/>
    </location>
</feature>
<dbReference type="EMBL" id="CACRUT010000023">
    <property type="protein sequence ID" value="VYU54215.1"/>
    <property type="molecule type" value="Genomic_DNA"/>
</dbReference>
<dbReference type="PANTHER" id="PTHR13817:SF73">
    <property type="entry name" value="FIBRONECTIN TYPE-III DOMAIN-CONTAINING PROTEIN"/>
    <property type="match status" value="1"/>
</dbReference>
<evidence type="ECO:0000259" key="5">
    <source>
        <dbReference type="PROSITE" id="PS50853"/>
    </source>
</evidence>
<accession>A0A6N3FQD7</accession>
<dbReference type="RefSeq" id="WP_021980398.1">
    <property type="nucleotide sequence ID" value="NZ_CACRUT010000023.1"/>
</dbReference>
<sequence length="1112" mass="124164">MKKGLFILCCLIISNVSFLWARDFKHPCSMVSIVEIEKMKKHIADKTEPFYSEWQTLQSDRYASPSYTTSGHIEIGGSDGTRQQVSNDAMAAFYNALQWHVTGNVKYADCAARILSVYAEKMESATQQLYQYPARDLCYAAELLRLSDGSFYSGWEEVSYNQFLNKVRTILVPALRKERTNGMSSWSAGAIDGLLIAGVLLDDEAIYDEAIGYFKNESIPGSIMGAITDSGQLNEMGRDMVHANLVLDDLCRMAHVAWVQGDDLFGYDNNRLLRSFDYWCQANLGYEGSMVYTPVGRWYYLSTHNNGNRLYPDGSIFECALHHYKEVKKLDGSQYYYLDRYAKVARPGRFYHTLFYVADPELSPVFKVVPQKPVRFKVTQGIGFMELSWSHPVLDDQSGYKVYRSSDGVNYNCVATVDHYTKNSYQDHSVIAGHAYYYKVILFNYAGESEASDVVGPLTASAGSEILPEEWAFEDVGQTGIGAGKYLNTQGSSFAVSGVGHDIGGTNDAHGFVYRKVKGDAIFTVRLVSTEEAFYKVGIIMRESLDGASKRVGITLGEVGYRLCRMCTRSSQGGGTSWVEGNDFTYAPVWFRLQREGDVFMAYQSRDGMNWFEIGRQSVSMASDYYVGMASSTASDTGEAYEAIFDHVTVENVLTVVDTPQNVQVDACNSTRAAISWTPVKGAIDYVLTRHDGKEYVAIQPIFQDSCLVPEQTYSYGIKSRGFGGYSDEYAVVSVTMPKLGIPLSPAYIRAECNGEPEVVVRWAFTDEASSYVLQRAESIDGEFQTLLSDSVLSFVDTSVEENKTYYYRVMAVNRLGTSSYCESDSVEIFSIEKLEGVIIGTDGSWEENVATMKQAAVDGLLDTYFDSSQKDGAYVGYDLGKNNRAYVYELRFAPRNGMPQRMVGGVFQGANKMDFSDAETLYTVTFTPEEGKYTHIKLSSTGKKFRYLRYMSPKGGFCNVAEVQFYGRKVSLKEQTIDFPELGVVEEGIADFSPKATATSGLPVTYSSSKTDVATIVNGKIHVVGPGNTYIVAYQNGNEEWGEATPVKRRLRVTVKTAILEHRNSDELQIKSTIWYKADGTRIDKPLKGFYIQKQILSDGTVKTYKRIVGR</sequence>
<keyword evidence="3 6" id="KW-0456">Lyase</keyword>
<evidence type="ECO:0000313" key="6">
    <source>
        <dbReference type="EMBL" id="VYU54215.1"/>
    </source>
</evidence>
<dbReference type="Gene3D" id="1.50.10.100">
    <property type="entry name" value="Chondroitin AC/alginate lyase"/>
    <property type="match status" value="1"/>
</dbReference>
<dbReference type="Gene3D" id="2.60.40.10">
    <property type="entry name" value="Immunoglobulins"/>
    <property type="match status" value="2"/>
</dbReference>
<evidence type="ECO:0000256" key="3">
    <source>
        <dbReference type="ARBA" id="ARBA00023239"/>
    </source>
</evidence>
<keyword evidence="2" id="KW-0677">Repeat</keyword>
<dbReference type="InterPro" id="IPR013320">
    <property type="entry name" value="ConA-like_dom_sf"/>
</dbReference>
<dbReference type="SUPFAM" id="SSF49265">
    <property type="entry name" value="Fibronectin type III"/>
    <property type="match status" value="2"/>
</dbReference>
<dbReference type="SUPFAM" id="SSF49785">
    <property type="entry name" value="Galactose-binding domain-like"/>
    <property type="match status" value="1"/>
</dbReference>
<dbReference type="InterPro" id="IPR003961">
    <property type="entry name" value="FN3_dom"/>
</dbReference>
<dbReference type="PROSITE" id="PS50853">
    <property type="entry name" value="FN3"/>
    <property type="match status" value="1"/>
</dbReference>
<protein>
    <submittedName>
        <fullName evidence="6">Alginate lyase</fullName>
    </submittedName>
</protein>
<dbReference type="GO" id="GO:0005975">
    <property type="term" value="P:carbohydrate metabolic process"/>
    <property type="evidence" value="ECO:0007669"/>
    <property type="project" value="UniProtKB-ARBA"/>
</dbReference>
<evidence type="ECO:0000256" key="4">
    <source>
        <dbReference type="SAM" id="SignalP"/>
    </source>
</evidence>
<dbReference type="PANTHER" id="PTHR13817">
    <property type="entry name" value="TITIN"/>
    <property type="match status" value="1"/>
</dbReference>
<proteinExistence type="predicted"/>
<dbReference type="InterPro" id="IPR008929">
    <property type="entry name" value="Chondroitin_lyas"/>
</dbReference>